<dbReference type="STRING" id="452652.KSE_19490"/>
<dbReference type="Proteomes" id="UP000007076">
    <property type="component" value="Chromosome"/>
</dbReference>
<dbReference type="InterPro" id="IPR016024">
    <property type="entry name" value="ARM-type_fold"/>
</dbReference>
<dbReference type="InterPro" id="IPR011989">
    <property type="entry name" value="ARM-like"/>
</dbReference>
<dbReference type="AlphaFoldDB" id="E4N992"/>
<gene>
    <name evidence="1" type="ordered locus">KSE_19490</name>
</gene>
<evidence type="ECO:0000313" key="2">
    <source>
        <dbReference type="Proteomes" id="UP000007076"/>
    </source>
</evidence>
<keyword evidence="2" id="KW-1185">Reference proteome</keyword>
<proteinExistence type="predicted"/>
<dbReference type="EMBL" id="AP010968">
    <property type="protein sequence ID" value="BAJ27773.1"/>
    <property type="molecule type" value="Genomic_DNA"/>
</dbReference>
<sequence>MRTPEELHLVDWTALERGCGDGDPPELIRALYAADRDVVDAALDALFDSVLHRDAVYPAAVAAVPYVAHAAAHATHRRHVMLMFLSMAGGVQEQVWTEWEAEGGARVAEELPGLLHLLRDAEPEVRRQAVRAARRAAGESLPPAVAALAARLREDPSGRVRAEALMVLNRLEADPAGRLRAALADRSPAVRATAALCLLERARAPYPAALVDVLVVDAGDPEFRADWDGWFPGVGITEDRLERLLDADPAAGLAVAAGWIAAGDHESRGVRRALRVADTCRGRDAEIAALLLAALARRGGAGRMVDVLGGLADCVGRGVDPAPVVEAALPLLGSSDEATSRCAQGILAEAGDTRLLDLVPDPDPSALAVLAARTGDPALCRRVLRPEPVGTCCDSWHGSPRDVLLNALTPARAAPLLPDLVRLLRTSPSPQLAHALAGLDLADPEPVSELVALTGHANPVLARAAAVAAARLGADPEPALRLLAEGLAEGLAGSERHLADTALLGPVGAPLLPLVERYLTADHHARVRVDAAEALWRITGDGERAAPLLLAELGPSRHGVKALTLLRRTGRPLPPEQRALVARWPDASPAELRERNLLWGPEDDARMCEEVRLLRARQP</sequence>
<organism evidence="1 2">
    <name type="scientific">Kitasatospora setae (strain ATCC 33774 / DSM 43861 / JCM 3304 / KCC A-0304 / NBRC 14216 / KM-6054)</name>
    <name type="common">Streptomyces setae</name>
    <dbReference type="NCBI Taxonomy" id="452652"/>
    <lineage>
        <taxon>Bacteria</taxon>
        <taxon>Bacillati</taxon>
        <taxon>Actinomycetota</taxon>
        <taxon>Actinomycetes</taxon>
        <taxon>Kitasatosporales</taxon>
        <taxon>Streptomycetaceae</taxon>
        <taxon>Kitasatospora</taxon>
    </lineage>
</organism>
<evidence type="ECO:0000313" key="1">
    <source>
        <dbReference type="EMBL" id="BAJ27773.1"/>
    </source>
</evidence>
<dbReference type="RefSeq" id="WP_014135091.1">
    <property type="nucleotide sequence ID" value="NC_016109.1"/>
</dbReference>
<dbReference type="Gene3D" id="1.25.10.10">
    <property type="entry name" value="Leucine-rich Repeat Variant"/>
    <property type="match status" value="1"/>
</dbReference>
<dbReference type="SUPFAM" id="SSF48371">
    <property type="entry name" value="ARM repeat"/>
    <property type="match status" value="1"/>
</dbReference>
<dbReference type="PATRIC" id="fig|452652.3.peg.1953"/>
<dbReference type="eggNOG" id="COG1413">
    <property type="taxonomic scope" value="Bacteria"/>
</dbReference>
<accession>E4N992</accession>
<reference evidence="1 2" key="1">
    <citation type="journal article" date="2010" name="DNA Res.">
        <title>Genome sequence of Kitasatospora setae NBRC 14216T: an evolutionary snapshot of the family Streptomycetaceae.</title>
        <authorList>
            <person name="Ichikawa N."/>
            <person name="Oguchi A."/>
            <person name="Ikeda H."/>
            <person name="Ishikawa J."/>
            <person name="Kitani S."/>
            <person name="Watanabe Y."/>
            <person name="Nakamura S."/>
            <person name="Katano Y."/>
            <person name="Kishi E."/>
            <person name="Sasagawa M."/>
            <person name="Ankai A."/>
            <person name="Fukui S."/>
            <person name="Hashimoto Y."/>
            <person name="Kamata S."/>
            <person name="Otoguro M."/>
            <person name="Tanikawa S."/>
            <person name="Nihira T."/>
            <person name="Horinouchi S."/>
            <person name="Ohnishi Y."/>
            <person name="Hayakawa M."/>
            <person name="Kuzuyama T."/>
            <person name="Arisawa A."/>
            <person name="Nomoto F."/>
            <person name="Miura H."/>
            <person name="Takahashi Y."/>
            <person name="Fujita N."/>
        </authorList>
    </citation>
    <scope>NUCLEOTIDE SEQUENCE [LARGE SCALE GENOMIC DNA]</scope>
    <source>
        <strain evidence="2">ATCC 33774 / DSM 43861 / JCM 3304 / KCC A-0304 / NBRC 14216 / KM-6054</strain>
    </source>
</reference>
<dbReference type="KEGG" id="ksk:KSE_19490"/>
<name>E4N992_KITSK</name>
<dbReference type="Pfam" id="PF13646">
    <property type="entry name" value="HEAT_2"/>
    <property type="match status" value="1"/>
</dbReference>
<dbReference type="HOGENOM" id="CLU_451207_0_0_11"/>
<protein>
    <submittedName>
        <fullName evidence="1">Uncharacterized protein</fullName>
    </submittedName>
</protein>